<evidence type="ECO:0000313" key="2">
    <source>
        <dbReference type="Proteomes" id="UP001447516"/>
    </source>
</evidence>
<dbReference type="EMBL" id="JBDJAW010000060">
    <property type="protein sequence ID" value="MEN3540815.1"/>
    <property type="molecule type" value="Genomic_DNA"/>
</dbReference>
<accession>A0ABV0B1H6</accession>
<comment type="caution">
    <text evidence="1">The sequence shown here is derived from an EMBL/GenBank/DDBJ whole genome shotgun (WGS) entry which is preliminary data.</text>
</comment>
<organism evidence="1 2">
    <name type="scientific">Microbispora maris</name>
    <dbReference type="NCBI Taxonomy" id="3144104"/>
    <lineage>
        <taxon>Bacteria</taxon>
        <taxon>Bacillati</taxon>
        <taxon>Actinomycetota</taxon>
        <taxon>Actinomycetes</taxon>
        <taxon>Streptosporangiales</taxon>
        <taxon>Streptosporangiaceae</taxon>
        <taxon>Microbispora</taxon>
    </lineage>
</organism>
<dbReference type="Proteomes" id="UP001447516">
    <property type="component" value="Unassembled WGS sequence"/>
</dbReference>
<proteinExistence type="predicted"/>
<sequence length="269" mass="28722">MTDHSPMGECPGWCEHAGAGSNTLPHSTDVAEFVLDHGHVTVYVEKATLLAEPSVNIDCVAVDPGTTDDAVELDLVTADGLARILGHHPLGKALTEAVTLLGGVETVDMSGPLPTPFLIRVPFDRAGAGDDDLGWAKSATEQWMAAARNVGLKVDIASYEVPEPDKHAAVVLVDGGHYVLSIIDGEIRALEMEMDWRQRDGELAQVLMDLDRCEHGRHAADSCTDCPDGQSTGNLLLPPGTVIGTGLRSTKIVVPSPDRRRDPTAWRTL</sequence>
<protein>
    <submittedName>
        <fullName evidence="1">Uncharacterized protein</fullName>
    </submittedName>
</protein>
<gene>
    <name evidence="1" type="ORF">AAH991_37280</name>
</gene>
<reference evidence="1 2" key="1">
    <citation type="submission" date="2024-05" db="EMBL/GenBank/DDBJ databases">
        <title>Microbispora sp.ZYX-F-249.</title>
        <authorList>
            <person name="Xie H."/>
        </authorList>
    </citation>
    <scope>NUCLEOTIDE SEQUENCE [LARGE SCALE GENOMIC DNA]</scope>
    <source>
        <strain evidence="1 2">ZYX-F-249</strain>
    </source>
</reference>
<name>A0ABV0B1H6_9ACTN</name>
<keyword evidence="2" id="KW-1185">Reference proteome</keyword>
<dbReference type="RefSeq" id="WP_346230660.1">
    <property type="nucleotide sequence ID" value="NZ_JBDJAW010000060.1"/>
</dbReference>
<evidence type="ECO:0000313" key="1">
    <source>
        <dbReference type="EMBL" id="MEN3540815.1"/>
    </source>
</evidence>